<dbReference type="Proteomes" id="UP000243797">
    <property type="component" value="Unassembled WGS sequence"/>
</dbReference>
<proteinExistence type="predicted"/>
<dbReference type="EMBL" id="NKHZ01000088">
    <property type="protein sequence ID" value="PNS14336.1"/>
    <property type="molecule type" value="Genomic_DNA"/>
</dbReference>
<evidence type="ECO:0000256" key="3">
    <source>
        <dbReference type="ARBA" id="ARBA00022989"/>
    </source>
</evidence>
<feature type="transmembrane region" description="Helical" evidence="5">
    <location>
        <begin position="382"/>
        <end position="402"/>
    </location>
</feature>
<comment type="caution">
    <text evidence="7">The sequence shown here is derived from an EMBL/GenBank/DDBJ whole genome shotgun (WGS) entry which is preliminary data.</text>
</comment>
<feature type="transmembrane region" description="Helical" evidence="5">
    <location>
        <begin position="340"/>
        <end position="361"/>
    </location>
</feature>
<keyword evidence="3 5" id="KW-1133">Transmembrane helix</keyword>
<evidence type="ECO:0000256" key="5">
    <source>
        <dbReference type="SAM" id="Phobius"/>
    </source>
</evidence>
<dbReference type="InterPro" id="IPR020846">
    <property type="entry name" value="MFS_dom"/>
</dbReference>
<comment type="subcellular location">
    <subcellularLocation>
        <location evidence="1">Membrane</location>
        <topology evidence="1">Multi-pass membrane protein</topology>
    </subcellularLocation>
</comment>
<organism evidence="7 8">
    <name type="scientific">Sphaceloma murrayae</name>
    <dbReference type="NCBI Taxonomy" id="2082308"/>
    <lineage>
        <taxon>Eukaryota</taxon>
        <taxon>Fungi</taxon>
        <taxon>Dikarya</taxon>
        <taxon>Ascomycota</taxon>
        <taxon>Pezizomycotina</taxon>
        <taxon>Dothideomycetes</taxon>
        <taxon>Dothideomycetidae</taxon>
        <taxon>Myriangiales</taxon>
        <taxon>Elsinoaceae</taxon>
        <taxon>Sphaceloma</taxon>
    </lineage>
</organism>
<feature type="transmembrane region" description="Helical" evidence="5">
    <location>
        <begin position="202"/>
        <end position="221"/>
    </location>
</feature>
<keyword evidence="4 5" id="KW-0472">Membrane</keyword>
<dbReference type="OrthoDB" id="268400at2759"/>
<evidence type="ECO:0000256" key="2">
    <source>
        <dbReference type="ARBA" id="ARBA00022692"/>
    </source>
</evidence>
<dbReference type="InterPro" id="IPR036259">
    <property type="entry name" value="MFS_trans_sf"/>
</dbReference>
<evidence type="ECO:0000313" key="7">
    <source>
        <dbReference type="EMBL" id="PNS14336.1"/>
    </source>
</evidence>
<evidence type="ECO:0000313" key="8">
    <source>
        <dbReference type="Proteomes" id="UP000243797"/>
    </source>
</evidence>
<sequence length="525" mass="58379">MLDRPASTAIVLEDTKKHEGISLWPRPTRNPRDPLRWPQRTKIAITVVVSLVNFTANFAAGGLSVAIPILSQEFQRTPSQVTALLTFNFLFLGVGNAIWVPVASKLGKRCSFLVSTTGFLAALVWAPYASNYEQLLASRCLSGMFASAGESLVPEVINDMFFLHERARMMTIYAISLSISSSLGPLLSGFIVSYTTEGWRNFAWLSVALAAFNLTSIYLFYPESTFHRPVPEAESPTTTIPGHEVKIESESTDVRPGTVADHELDIVQVSWPSVWKTFYQYDDSVTTVQAILNPLVFMIYPSIIWVILVSAVALACPLILGFSLPILLSGPPYFFQPFSVGLIQIAAIIAIIVACIAGYLSDRATAALIRRRKGRYFPEQRLVSLLQTAWIEPLSCIMTGLVCEYKVSWVAIAVALALMFLGCQSLINVLYAYAVESHPDFASDCLVAVNIFKNVVAFVFVYVATDWIERSGWIQVFMIMFMTLTIVTLLAIPLYFYGPALRLRSERIYRPKRKVQHTGAQAEHE</sequence>
<feature type="transmembrane region" description="Helical" evidence="5">
    <location>
        <begin position="43"/>
        <end position="69"/>
    </location>
</feature>
<dbReference type="STRING" id="2082308.A0A2K1QGP5"/>
<dbReference type="InParanoid" id="A0A2K1QGP5"/>
<dbReference type="AlphaFoldDB" id="A0A2K1QGP5"/>
<feature type="transmembrane region" description="Helical" evidence="5">
    <location>
        <begin position="81"/>
        <end position="100"/>
    </location>
</feature>
<feature type="transmembrane region" description="Helical" evidence="5">
    <location>
        <begin position="170"/>
        <end position="196"/>
    </location>
</feature>
<dbReference type="PANTHER" id="PTHR23502:SF181">
    <property type="entry name" value="MAJOR FACILITATOR SUPERFAMILY (MFS) PROFILE DOMAIN-CONTAINING PROTEIN"/>
    <property type="match status" value="1"/>
</dbReference>
<feature type="transmembrane region" description="Helical" evidence="5">
    <location>
        <begin position="303"/>
        <end position="328"/>
    </location>
</feature>
<feature type="domain" description="Major facilitator superfamily (MFS) profile" evidence="6">
    <location>
        <begin position="45"/>
        <end position="502"/>
    </location>
</feature>
<evidence type="ECO:0000256" key="1">
    <source>
        <dbReference type="ARBA" id="ARBA00004141"/>
    </source>
</evidence>
<dbReference type="Pfam" id="PF07690">
    <property type="entry name" value="MFS_1"/>
    <property type="match status" value="1"/>
</dbReference>
<dbReference type="InterPro" id="IPR011701">
    <property type="entry name" value="MFS"/>
</dbReference>
<dbReference type="GO" id="GO:0005886">
    <property type="term" value="C:plasma membrane"/>
    <property type="evidence" value="ECO:0007669"/>
    <property type="project" value="TreeGrafter"/>
</dbReference>
<dbReference type="Gene3D" id="1.20.1250.20">
    <property type="entry name" value="MFS general substrate transporter like domains"/>
    <property type="match status" value="1"/>
</dbReference>
<keyword evidence="8" id="KW-1185">Reference proteome</keyword>
<reference evidence="7 8" key="1">
    <citation type="submission" date="2017-06" db="EMBL/GenBank/DDBJ databases">
        <title>Draft genome sequence of a variant of Elsinoe murrayae.</title>
        <authorList>
            <person name="Cheng Q."/>
        </authorList>
    </citation>
    <scope>NUCLEOTIDE SEQUENCE [LARGE SCALE GENOMIC DNA]</scope>
    <source>
        <strain evidence="7 8">CQ-2017a</strain>
    </source>
</reference>
<evidence type="ECO:0000256" key="4">
    <source>
        <dbReference type="ARBA" id="ARBA00023136"/>
    </source>
</evidence>
<dbReference type="PROSITE" id="PS50850">
    <property type="entry name" value="MFS"/>
    <property type="match status" value="1"/>
</dbReference>
<name>A0A2K1QGP5_9PEZI</name>
<gene>
    <name evidence="7" type="ORF">CAC42_6849</name>
</gene>
<keyword evidence="2 5" id="KW-0812">Transmembrane</keyword>
<evidence type="ECO:0000259" key="6">
    <source>
        <dbReference type="PROSITE" id="PS50850"/>
    </source>
</evidence>
<dbReference type="PANTHER" id="PTHR23502">
    <property type="entry name" value="MAJOR FACILITATOR SUPERFAMILY"/>
    <property type="match status" value="1"/>
</dbReference>
<protein>
    <recommendedName>
        <fullName evidence="6">Major facilitator superfamily (MFS) profile domain-containing protein</fullName>
    </recommendedName>
</protein>
<accession>A0A2K1QGP5</accession>
<feature type="transmembrane region" description="Helical" evidence="5">
    <location>
        <begin position="408"/>
        <end position="433"/>
    </location>
</feature>
<feature type="transmembrane region" description="Helical" evidence="5">
    <location>
        <begin position="445"/>
        <end position="464"/>
    </location>
</feature>
<dbReference type="GO" id="GO:0022857">
    <property type="term" value="F:transmembrane transporter activity"/>
    <property type="evidence" value="ECO:0007669"/>
    <property type="project" value="InterPro"/>
</dbReference>
<feature type="transmembrane region" description="Helical" evidence="5">
    <location>
        <begin position="112"/>
        <end position="129"/>
    </location>
</feature>
<feature type="transmembrane region" description="Helical" evidence="5">
    <location>
        <begin position="476"/>
        <end position="497"/>
    </location>
</feature>
<dbReference type="SUPFAM" id="SSF103473">
    <property type="entry name" value="MFS general substrate transporter"/>
    <property type="match status" value="1"/>
</dbReference>